<evidence type="ECO:0000313" key="2">
    <source>
        <dbReference type="Proteomes" id="UP000004810"/>
    </source>
</evidence>
<dbReference type="AlphaFoldDB" id="J9FBB4"/>
<comment type="caution">
    <text evidence="1">The sequence shown here is derived from an EMBL/GenBank/DDBJ whole genome shotgun (WGS) entry which is preliminary data.</text>
</comment>
<evidence type="ECO:0000313" key="1">
    <source>
        <dbReference type="EMBL" id="EJW84639.1"/>
    </source>
</evidence>
<accession>J9FBB4</accession>
<name>J9FBB4_WUCBA</name>
<dbReference type="Proteomes" id="UP000004810">
    <property type="component" value="Unassembled WGS sequence"/>
</dbReference>
<gene>
    <name evidence="1" type="ORF">WUBG_04452</name>
</gene>
<organism evidence="1 2">
    <name type="scientific">Wuchereria bancrofti</name>
    <dbReference type="NCBI Taxonomy" id="6293"/>
    <lineage>
        <taxon>Eukaryota</taxon>
        <taxon>Metazoa</taxon>
        <taxon>Ecdysozoa</taxon>
        <taxon>Nematoda</taxon>
        <taxon>Chromadorea</taxon>
        <taxon>Rhabditida</taxon>
        <taxon>Spirurina</taxon>
        <taxon>Spiruromorpha</taxon>
        <taxon>Filarioidea</taxon>
        <taxon>Onchocercidae</taxon>
        <taxon>Wuchereria</taxon>
    </lineage>
</organism>
<sequence length="172" mass="19239">MNGNNESSSASSTCDGGHASINSPANVLSKMRGTERSTSLVHLFRNIELSGKHHNSFHSTIKPTNKATENWIRKKEKYVADLAILHNSPKCRTNCVILHNVSFRFALHMITLKNNSLRHLFIGYNDSQLSEGLAQWLNGTIETAKTFLNGNSENSIHIFATDQTRCSVEIIW</sequence>
<protein>
    <submittedName>
        <fullName evidence="1">Uncharacterized protein</fullName>
    </submittedName>
</protein>
<feature type="non-terminal residue" evidence="1">
    <location>
        <position position="172"/>
    </location>
</feature>
<dbReference type="EMBL" id="ADBV01001534">
    <property type="protein sequence ID" value="EJW84639.1"/>
    <property type="molecule type" value="Genomic_DNA"/>
</dbReference>
<reference evidence="2" key="1">
    <citation type="submission" date="2012-08" db="EMBL/GenBank/DDBJ databases">
        <title>The Genome Sequence of Wuchereria bancrofti.</title>
        <authorList>
            <person name="Nutman T.B."/>
            <person name="Fink D.L."/>
            <person name="Russ C."/>
            <person name="Young S."/>
            <person name="Zeng Q."/>
            <person name="Koehrsen M."/>
            <person name="Alvarado L."/>
            <person name="Berlin A."/>
            <person name="Chapman S.B."/>
            <person name="Chen Z."/>
            <person name="Freedman E."/>
            <person name="Gellesch M."/>
            <person name="Goldberg J."/>
            <person name="Griggs A."/>
            <person name="Gujja S."/>
            <person name="Heilman E.R."/>
            <person name="Heiman D."/>
            <person name="Hepburn T."/>
            <person name="Howarth C."/>
            <person name="Jen D."/>
            <person name="Larson L."/>
            <person name="Lewis B."/>
            <person name="Mehta T."/>
            <person name="Park D."/>
            <person name="Pearson M."/>
            <person name="Roberts A."/>
            <person name="Saif S."/>
            <person name="Shea T."/>
            <person name="Shenoy N."/>
            <person name="Sisk P."/>
            <person name="Stolte C."/>
            <person name="Sykes S."/>
            <person name="Walk T."/>
            <person name="White J."/>
            <person name="Yandava C."/>
            <person name="Haas B."/>
            <person name="Henn M.R."/>
            <person name="Nusbaum C."/>
            <person name="Birren B."/>
        </authorList>
    </citation>
    <scope>NUCLEOTIDE SEQUENCE [LARGE SCALE GENOMIC DNA]</scope>
    <source>
        <strain evidence="2">NA</strain>
    </source>
</reference>
<proteinExistence type="predicted"/>